<evidence type="ECO:0000313" key="3">
    <source>
        <dbReference type="Proteomes" id="UP000306192"/>
    </source>
</evidence>
<feature type="chain" id="PRO_5020346168" evidence="1">
    <location>
        <begin position="31"/>
        <end position="164"/>
    </location>
</feature>
<keyword evidence="1" id="KW-0732">Signal</keyword>
<dbReference type="AlphaFoldDB" id="A0A4T2CB92"/>
<keyword evidence="3" id="KW-1185">Reference proteome</keyword>
<accession>A0A4T2CB92</accession>
<name>A0A4T2CB92_9MICO</name>
<reference evidence="2 3" key="1">
    <citation type="journal article" date="2019" name="Microorganisms">
        <title>Systematic Affiliation and Genome Analysis of Subtercola vilae DB165(T) with Particular Emphasis on Cold Adaptation of an Isolate from a High-Altitude Cold Volcano Lake.</title>
        <authorList>
            <person name="Villalobos A.S."/>
            <person name="Wiese J."/>
            <person name="Imhoff J.F."/>
            <person name="Dorador C."/>
            <person name="Keller A."/>
            <person name="Hentschel U."/>
        </authorList>
    </citation>
    <scope>NUCLEOTIDE SEQUENCE [LARGE SCALE GENOMIC DNA]</scope>
    <source>
        <strain evidence="2 3">DB165</strain>
    </source>
</reference>
<dbReference type="Proteomes" id="UP000306192">
    <property type="component" value="Unassembled WGS sequence"/>
</dbReference>
<feature type="signal peptide" evidence="1">
    <location>
        <begin position="1"/>
        <end position="30"/>
    </location>
</feature>
<protein>
    <submittedName>
        <fullName evidence="2">Uncharacterized protein</fullName>
    </submittedName>
</protein>
<organism evidence="2 3">
    <name type="scientific">Subtercola vilae</name>
    <dbReference type="NCBI Taxonomy" id="2056433"/>
    <lineage>
        <taxon>Bacteria</taxon>
        <taxon>Bacillati</taxon>
        <taxon>Actinomycetota</taxon>
        <taxon>Actinomycetes</taxon>
        <taxon>Micrococcales</taxon>
        <taxon>Microbacteriaceae</taxon>
        <taxon>Subtercola</taxon>
    </lineage>
</organism>
<evidence type="ECO:0000313" key="2">
    <source>
        <dbReference type="EMBL" id="TIH40621.1"/>
    </source>
</evidence>
<comment type="caution">
    <text evidence="2">The sequence shown here is derived from an EMBL/GenBank/DDBJ whole genome shotgun (WGS) entry which is preliminary data.</text>
</comment>
<gene>
    <name evidence="2" type="ORF">D4765_01140</name>
</gene>
<dbReference type="EMBL" id="QYRT01000002">
    <property type="protein sequence ID" value="TIH40621.1"/>
    <property type="molecule type" value="Genomic_DNA"/>
</dbReference>
<proteinExistence type="predicted"/>
<dbReference type="RefSeq" id="WP_136640393.1">
    <property type="nucleotide sequence ID" value="NZ_QYRT01000002.1"/>
</dbReference>
<evidence type="ECO:0000256" key="1">
    <source>
        <dbReference type="SAM" id="SignalP"/>
    </source>
</evidence>
<sequence>MSISTLPARLSAATLVGAAICALVVTGATAAEASPAAPPVETGGSTVTFTVPDAFPSTDSTVEMMGFVQNIGRGSTTDDFALTLKCGRTSVPVELRVYAEGNVLFYEAAIPVSLSEAKCTLTGTTSRPAQSFKFMPAVTTVLKGARIVEADAALVALHPSGGLY</sequence>